<keyword evidence="4" id="KW-1185">Reference proteome</keyword>
<proteinExistence type="predicted"/>
<evidence type="ECO:0000313" key="3">
    <source>
        <dbReference type="EMBL" id="KAK6354861.1"/>
    </source>
</evidence>
<dbReference type="AlphaFoldDB" id="A0AAV9V4X4"/>
<dbReference type="Pfam" id="PF22980">
    <property type="entry name" value="Myb_DNA-bind_8"/>
    <property type="match status" value="1"/>
</dbReference>
<dbReference type="Proteomes" id="UP001375240">
    <property type="component" value="Unassembled WGS sequence"/>
</dbReference>
<feature type="region of interest" description="Disordered" evidence="1">
    <location>
        <begin position="47"/>
        <end position="108"/>
    </location>
</feature>
<evidence type="ECO:0000259" key="2">
    <source>
        <dbReference type="Pfam" id="PF22980"/>
    </source>
</evidence>
<accession>A0AAV9V4X4</accession>
<comment type="caution">
    <text evidence="3">The sequence shown here is derived from an EMBL/GenBank/DDBJ whole genome shotgun (WGS) entry which is preliminary data.</text>
</comment>
<feature type="compositionally biased region" description="Basic and acidic residues" evidence="1">
    <location>
        <begin position="60"/>
        <end position="84"/>
    </location>
</feature>
<sequence>MKASSSTISRGSGADNETFLLCCLEHVQDLKIDFAAVAKDLGYSSATAAGNRLRNMRRKIQSDKGEKQKEAPALKGEKDIDTKPKTAKIARGTKRKKTASADENDDSE</sequence>
<reference evidence="3 4" key="1">
    <citation type="submission" date="2019-10" db="EMBL/GenBank/DDBJ databases">
        <authorList>
            <person name="Palmer J.M."/>
        </authorList>
    </citation>
    <scope>NUCLEOTIDE SEQUENCE [LARGE SCALE GENOMIC DNA]</scope>
    <source>
        <strain evidence="3 4">TWF696</strain>
    </source>
</reference>
<feature type="domain" description="Myb-like DNA-binding" evidence="2">
    <location>
        <begin position="15"/>
        <end position="60"/>
    </location>
</feature>
<protein>
    <recommendedName>
        <fullName evidence="2">Myb-like DNA-binding domain-containing protein</fullName>
    </recommendedName>
</protein>
<organism evidence="3 4">
    <name type="scientific">Orbilia brochopaga</name>
    <dbReference type="NCBI Taxonomy" id="3140254"/>
    <lineage>
        <taxon>Eukaryota</taxon>
        <taxon>Fungi</taxon>
        <taxon>Dikarya</taxon>
        <taxon>Ascomycota</taxon>
        <taxon>Pezizomycotina</taxon>
        <taxon>Orbiliomycetes</taxon>
        <taxon>Orbiliales</taxon>
        <taxon>Orbiliaceae</taxon>
        <taxon>Orbilia</taxon>
    </lineage>
</organism>
<dbReference type="InterPro" id="IPR054505">
    <property type="entry name" value="Myb_DNA-bind_8"/>
</dbReference>
<evidence type="ECO:0000256" key="1">
    <source>
        <dbReference type="SAM" id="MobiDB-lite"/>
    </source>
</evidence>
<name>A0AAV9V4X4_9PEZI</name>
<evidence type="ECO:0000313" key="4">
    <source>
        <dbReference type="Proteomes" id="UP001375240"/>
    </source>
</evidence>
<dbReference type="EMBL" id="JAVHNQ010000002">
    <property type="protein sequence ID" value="KAK6354861.1"/>
    <property type="molecule type" value="Genomic_DNA"/>
</dbReference>
<feature type="compositionally biased region" description="Basic residues" evidence="1">
    <location>
        <begin position="85"/>
        <end position="98"/>
    </location>
</feature>
<gene>
    <name evidence="3" type="ORF">TWF696_003992</name>
</gene>